<dbReference type="EnsemblBacteria" id="ABC23361">
    <property type="protein sequence ID" value="ABC23361"/>
    <property type="gene ID" value="Rru_A2561"/>
</dbReference>
<evidence type="ECO:0000313" key="3">
    <source>
        <dbReference type="Proteomes" id="UP000001929"/>
    </source>
</evidence>
<evidence type="ECO:0008006" key="4">
    <source>
        <dbReference type="Google" id="ProtNLM"/>
    </source>
</evidence>
<organism evidence="2 3">
    <name type="scientific">Rhodospirillum rubrum (strain ATCC 11170 / ATH 1.1.1 / DSM 467 / LMG 4362 / NCIMB 8255 / S1)</name>
    <dbReference type="NCBI Taxonomy" id="269796"/>
    <lineage>
        <taxon>Bacteria</taxon>
        <taxon>Pseudomonadati</taxon>
        <taxon>Pseudomonadota</taxon>
        <taxon>Alphaproteobacteria</taxon>
        <taxon>Rhodospirillales</taxon>
        <taxon>Rhodospirillaceae</taxon>
        <taxon>Rhodospirillum</taxon>
    </lineage>
</organism>
<keyword evidence="1" id="KW-0812">Transmembrane</keyword>
<feature type="transmembrane region" description="Helical" evidence="1">
    <location>
        <begin position="181"/>
        <end position="203"/>
    </location>
</feature>
<dbReference type="EMBL" id="CP000230">
    <property type="protein sequence ID" value="ABC23361.1"/>
    <property type="molecule type" value="Genomic_DNA"/>
</dbReference>
<feature type="transmembrane region" description="Helical" evidence="1">
    <location>
        <begin position="418"/>
        <end position="438"/>
    </location>
</feature>
<protein>
    <recommendedName>
        <fullName evidence="4">H+/citrate symporter</fullName>
    </recommendedName>
</protein>
<feature type="transmembrane region" description="Helical" evidence="1">
    <location>
        <begin position="50"/>
        <end position="67"/>
    </location>
</feature>
<dbReference type="KEGG" id="rru:Rru_A2561"/>
<keyword evidence="1" id="KW-1133">Transmembrane helix</keyword>
<feature type="transmembrane region" description="Helical" evidence="1">
    <location>
        <begin position="458"/>
        <end position="477"/>
    </location>
</feature>
<keyword evidence="3" id="KW-1185">Reference proteome</keyword>
<dbReference type="HOGENOM" id="CLU_046403_0_0_5"/>
<feature type="transmembrane region" description="Helical" evidence="1">
    <location>
        <begin position="79"/>
        <end position="99"/>
    </location>
</feature>
<feature type="transmembrane region" description="Helical" evidence="1">
    <location>
        <begin position="119"/>
        <end position="143"/>
    </location>
</feature>
<evidence type="ECO:0000313" key="2">
    <source>
        <dbReference type="EMBL" id="ABC23361.1"/>
    </source>
</evidence>
<feature type="transmembrane region" description="Helical" evidence="1">
    <location>
        <begin position="209"/>
        <end position="229"/>
    </location>
</feature>
<evidence type="ECO:0000256" key="1">
    <source>
        <dbReference type="SAM" id="Phobius"/>
    </source>
</evidence>
<accession>Q2RR84</accession>
<dbReference type="AlphaFoldDB" id="Q2RR84"/>
<dbReference type="Proteomes" id="UP000001929">
    <property type="component" value="Chromosome"/>
</dbReference>
<sequence>MIPVAGVSLLTATVLTLAVSLGAPASLTWGTGLALALYILSVWGRMRRAARFYILAAIAASALAAAVGKLDPEALRRAIAAMGFVATLFVSFGVLREAALTSPLVRRCGRFLAHRPPGWRYLALTLGGHLFGMILNFGVIPLLGTMVTEGTRAADHPEEDADQARRATVRRLRMTQAIHRGFAATLTWSPLTVSLAVILTALPSLSWSAAAPAMLAAAAGFVAIGWVMDRFSRARLRVAPPPASPEEEQGSWALVLPVLALVGAILGVGWLMEEVFGIRLVIGVMLFVPLLAAAWIVLQDSAVLGFGLALSDTATRLGHYVRDTLPAYNGELAIVGSASFIGGVVTGLLHADAVPGLLAGIGLPSWALMAIVPWLAIAFGQIGMSPVLAISLLAAAIPSPESLGLPAPVMAVTYSGSWALMAASSPFTAAVALSARVATAPGRPVGAAAFGARDNGGFTVVCALALSLYVIALTRLMA</sequence>
<reference evidence="2 3" key="1">
    <citation type="journal article" date="2011" name="Stand. Genomic Sci.">
        <title>Complete genome sequence of Rhodospirillum rubrum type strain (S1).</title>
        <authorList>
            <person name="Munk A.C."/>
            <person name="Copeland A."/>
            <person name="Lucas S."/>
            <person name="Lapidus A."/>
            <person name="Del Rio T.G."/>
            <person name="Barry K."/>
            <person name="Detter J.C."/>
            <person name="Hammon N."/>
            <person name="Israni S."/>
            <person name="Pitluck S."/>
            <person name="Brettin T."/>
            <person name="Bruce D."/>
            <person name="Han C."/>
            <person name="Tapia R."/>
            <person name="Gilna P."/>
            <person name="Schmutz J."/>
            <person name="Larimer F."/>
            <person name="Land M."/>
            <person name="Kyrpides N.C."/>
            <person name="Mavromatis K."/>
            <person name="Richardson P."/>
            <person name="Rohde M."/>
            <person name="Goker M."/>
            <person name="Klenk H.P."/>
            <person name="Zhang Y."/>
            <person name="Roberts G.P."/>
            <person name="Reslewic S."/>
            <person name="Schwartz D.C."/>
        </authorList>
    </citation>
    <scope>NUCLEOTIDE SEQUENCE [LARGE SCALE GENOMIC DNA]</scope>
    <source>
        <strain evidence="3">ATCC 11170 / ATH 1.1.1 / DSM 467 / LMG 4362 / NCIMB 8255 / S1</strain>
    </source>
</reference>
<proteinExistence type="predicted"/>
<dbReference type="eggNOG" id="COG4590">
    <property type="taxonomic scope" value="Bacteria"/>
</dbReference>
<gene>
    <name evidence="2" type="ordered locus">Rru_A2561</name>
</gene>
<feature type="transmembrane region" description="Helical" evidence="1">
    <location>
        <begin position="278"/>
        <end position="298"/>
    </location>
</feature>
<keyword evidence="1" id="KW-0472">Membrane</keyword>
<feature type="transmembrane region" description="Helical" evidence="1">
    <location>
        <begin position="332"/>
        <end position="351"/>
    </location>
</feature>
<dbReference type="PATRIC" id="fig|269796.9.peg.2669"/>
<dbReference type="STRING" id="269796.Rru_A2561"/>
<dbReference type="RefSeq" id="WP_011390314.1">
    <property type="nucleotide sequence ID" value="NC_007643.1"/>
</dbReference>
<name>Q2RR84_RHORT</name>
<feature type="transmembrane region" description="Helical" evidence="1">
    <location>
        <begin position="250"/>
        <end position="272"/>
    </location>
</feature>